<feature type="region of interest" description="Disordered" evidence="1">
    <location>
        <begin position="96"/>
        <end position="126"/>
    </location>
</feature>
<evidence type="ECO:0000256" key="1">
    <source>
        <dbReference type="SAM" id="MobiDB-lite"/>
    </source>
</evidence>
<evidence type="ECO:0000259" key="3">
    <source>
        <dbReference type="Pfam" id="PF18962"/>
    </source>
</evidence>
<keyword evidence="5" id="KW-1185">Reference proteome</keyword>
<organism evidence="4 5">
    <name type="scientific">Rudanella paleaurantiibacter</name>
    <dbReference type="NCBI Taxonomy" id="2614655"/>
    <lineage>
        <taxon>Bacteria</taxon>
        <taxon>Pseudomonadati</taxon>
        <taxon>Bacteroidota</taxon>
        <taxon>Cytophagia</taxon>
        <taxon>Cytophagales</taxon>
        <taxon>Cytophagaceae</taxon>
        <taxon>Rudanella</taxon>
    </lineage>
</organism>
<comment type="caution">
    <text evidence="4">The sequence shown here is derived from an EMBL/GenBank/DDBJ whole genome shotgun (WGS) entry which is preliminary data.</text>
</comment>
<protein>
    <submittedName>
        <fullName evidence="4">T9SS type A sorting domain-containing protein</fullName>
    </submittedName>
</protein>
<dbReference type="RefSeq" id="WP_152125895.1">
    <property type="nucleotide sequence ID" value="NZ_WELI01000009.1"/>
</dbReference>
<feature type="region of interest" description="Disordered" evidence="1">
    <location>
        <begin position="25"/>
        <end position="49"/>
    </location>
</feature>
<evidence type="ECO:0000313" key="5">
    <source>
        <dbReference type="Proteomes" id="UP000488299"/>
    </source>
</evidence>
<dbReference type="InterPro" id="IPR026444">
    <property type="entry name" value="Secre_tail"/>
</dbReference>
<evidence type="ECO:0000256" key="2">
    <source>
        <dbReference type="SAM" id="SignalP"/>
    </source>
</evidence>
<evidence type="ECO:0000313" key="4">
    <source>
        <dbReference type="EMBL" id="KAB7727944.1"/>
    </source>
</evidence>
<dbReference type="AlphaFoldDB" id="A0A7J5TUX2"/>
<dbReference type="Pfam" id="PF18962">
    <property type="entry name" value="Por_Secre_tail"/>
    <property type="match status" value="1"/>
</dbReference>
<gene>
    <name evidence="4" type="ORF">F5984_19475</name>
</gene>
<sequence>MKQHILFWACLTGLVLSAGAPLRAQSDARTRSRLETGRTGTSPKLTPRTEGSAFARKFPFLAQPNPTGLDRVVPSSKTSVINSYYRSLLIAPASTSVTKPATRPAQAESTAAASTEAKAPTEESLRVERTSDERLFANDRISVSNVYPNPASDYADIDYQITAPVGEAKITVLDLLGSPISEYTLDAGDRKVRIATREMPTGMYFYRLSLDGKKVATKKLLVQHR</sequence>
<dbReference type="Proteomes" id="UP000488299">
    <property type="component" value="Unassembled WGS sequence"/>
</dbReference>
<accession>A0A7J5TUX2</accession>
<dbReference type="EMBL" id="WELI01000009">
    <property type="protein sequence ID" value="KAB7727944.1"/>
    <property type="molecule type" value="Genomic_DNA"/>
</dbReference>
<feature type="compositionally biased region" description="Basic and acidic residues" evidence="1">
    <location>
        <begin position="26"/>
        <end position="36"/>
    </location>
</feature>
<feature type="compositionally biased region" description="Low complexity" evidence="1">
    <location>
        <begin position="101"/>
        <end position="118"/>
    </location>
</feature>
<name>A0A7J5TUX2_9BACT</name>
<feature type="chain" id="PRO_5029478963" evidence="2">
    <location>
        <begin position="21"/>
        <end position="225"/>
    </location>
</feature>
<reference evidence="4 5" key="1">
    <citation type="submission" date="2019-10" db="EMBL/GenBank/DDBJ databases">
        <title>Rudanella paleaurantiibacter sp. nov., isolated from sludge.</title>
        <authorList>
            <person name="Xu S.Q."/>
        </authorList>
    </citation>
    <scope>NUCLEOTIDE SEQUENCE [LARGE SCALE GENOMIC DNA]</scope>
    <source>
        <strain evidence="4 5">HX-22-17</strain>
    </source>
</reference>
<proteinExistence type="predicted"/>
<feature type="domain" description="Secretion system C-terminal sorting" evidence="3">
    <location>
        <begin position="146"/>
        <end position="222"/>
    </location>
</feature>
<keyword evidence="2" id="KW-0732">Signal</keyword>
<feature type="signal peptide" evidence="2">
    <location>
        <begin position="1"/>
        <end position="20"/>
    </location>
</feature>
<dbReference type="NCBIfam" id="TIGR04183">
    <property type="entry name" value="Por_Secre_tail"/>
    <property type="match status" value="1"/>
</dbReference>